<dbReference type="PANTHER" id="PTHR10527">
    <property type="entry name" value="IMPORTIN BETA"/>
    <property type="match status" value="1"/>
</dbReference>
<evidence type="ECO:0000256" key="3">
    <source>
        <dbReference type="ARBA" id="ARBA00022448"/>
    </source>
</evidence>
<reference evidence="9" key="1">
    <citation type="submission" date="2017-11" db="EMBL/GenBank/DDBJ databases">
        <title>The sensing device of the deep-sea amphipod.</title>
        <authorList>
            <person name="Kobayashi H."/>
            <person name="Nagahama T."/>
            <person name="Arai W."/>
            <person name="Sasagawa Y."/>
            <person name="Umeda M."/>
            <person name="Hayashi T."/>
            <person name="Nikaido I."/>
            <person name="Watanabe H."/>
            <person name="Oguri K."/>
            <person name="Kitazato H."/>
            <person name="Fujioka K."/>
            <person name="Kido Y."/>
            <person name="Takami H."/>
        </authorList>
    </citation>
    <scope>NUCLEOTIDE SEQUENCE</scope>
    <source>
        <tissue evidence="9">Whole body</tissue>
    </source>
</reference>
<keyword evidence="4" id="KW-0963">Cytoplasm</keyword>
<dbReference type="Gene3D" id="1.25.10.10">
    <property type="entry name" value="Leucine-rich Repeat Variant"/>
    <property type="match status" value="1"/>
</dbReference>
<proteinExistence type="evidence at transcript level"/>
<keyword evidence="6" id="KW-0653">Protein transport</keyword>
<keyword evidence="3" id="KW-0813">Transport</keyword>
<keyword evidence="5" id="KW-0677">Repeat</keyword>
<accession>A0A6A7G7Q6</accession>
<dbReference type="InterPro" id="IPR016024">
    <property type="entry name" value="ARM-type_fold"/>
</dbReference>
<dbReference type="GO" id="GO:0005737">
    <property type="term" value="C:cytoplasm"/>
    <property type="evidence" value="ECO:0007669"/>
    <property type="project" value="UniProtKB-SubCell"/>
</dbReference>
<evidence type="ECO:0000256" key="5">
    <source>
        <dbReference type="ARBA" id="ARBA00022737"/>
    </source>
</evidence>
<dbReference type="GO" id="GO:0031267">
    <property type="term" value="F:small GTPase binding"/>
    <property type="evidence" value="ECO:0007669"/>
    <property type="project" value="InterPro"/>
</dbReference>
<evidence type="ECO:0000313" key="9">
    <source>
        <dbReference type="EMBL" id="LAC26711.1"/>
    </source>
</evidence>
<dbReference type="AlphaFoldDB" id="A0A6A7G7Q6"/>
<keyword evidence="7" id="KW-0539">Nucleus</keyword>
<protein>
    <submittedName>
        <fullName evidence="9">Importin-4 isoform X1</fullName>
    </submittedName>
</protein>
<comment type="subcellular location">
    <subcellularLocation>
        <location evidence="2">Cytoplasm</location>
    </subcellularLocation>
    <subcellularLocation>
        <location evidence="1">Nucleus</location>
    </subcellularLocation>
</comment>
<dbReference type="InterPro" id="IPR058584">
    <property type="entry name" value="IMB1_TNPO1-like_TPR"/>
</dbReference>
<organism evidence="9">
    <name type="scientific">Hirondellea gigas</name>
    <dbReference type="NCBI Taxonomy" id="1518452"/>
    <lineage>
        <taxon>Eukaryota</taxon>
        <taxon>Metazoa</taxon>
        <taxon>Ecdysozoa</taxon>
        <taxon>Arthropoda</taxon>
        <taxon>Crustacea</taxon>
        <taxon>Multicrustacea</taxon>
        <taxon>Malacostraca</taxon>
        <taxon>Eumalacostraca</taxon>
        <taxon>Peracarida</taxon>
        <taxon>Amphipoda</taxon>
        <taxon>Amphilochidea</taxon>
        <taxon>Lysianassida</taxon>
        <taxon>Lysianassidira</taxon>
        <taxon>Lysianassoidea</taxon>
        <taxon>Lysianassidae</taxon>
        <taxon>Hirondellea</taxon>
    </lineage>
</organism>
<dbReference type="GO" id="GO:0006606">
    <property type="term" value="P:protein import into nucleus"/>
    <property type="evidence" value="ECO:0007669"/>
    <property type="project" value="InterPro"/>
</dbReference>
<feature type="domain" description="Importin N-terminal" evidence="8">
    <location>
        <begin position="44"/>
        <end position="91"/>
    </location>
</feature>
<evidence type="ECO:0000256" key="4">
    <source>
        <dbReference type="ARBA" id="ARBA00022490"/>
    </source>
</evidence>
<dbReference type="PROSITE" id="PS50166">
    <property type="entry name" value="IMPORTIN_B_NT"/>
    <property type="match status" value="1"/>
</dbReference>
<dbReference type="Pfam" id="PF25780">
    <property type="entry name" value="TPR_IPO5"/>
    <property type="match status" value="1"/>
</dbReference>
<dbReference type="SUPFAM" id="SSF48371">
    <property type="entry name" value="ARM repeat"/>
    <property type="match status" value="2"/>
</dbReference>
<dbReference type="Pfam" id="PF03810">
    <property type="entry name" value="IBN_N"/>
    <property type="match status" value="1"/>
</dbReference>
<dbReference type="Pfam" id="PF25574">
    <property type="entry name" value="TPR_IMB1"/>
    <property type="match status" value="1"/>
</dbReference>
<dbReference type="InterPro" id="IPR057672">
    <property type="entry name" value="TPR_IPO4/5"/>
</dbReference>
<evidence type="ECO:0000256" key="2">
    <source>
        <dbReference type="ARBA" id="ARBA00004496"/>
    </source>
</evidence>
<name>A0A6A7G7Q6_9CRUS</name>
<sequence>MGSHADLERLLFKITVPNNAEIKASVATLKKFLRSHSCVEPLLIQIKESRKDDVRVAAAIYLRDKITKHWKKLNKPSQIQTKSLLLQLIQSEKSKKVRLALVGLISRVASQTLSAGEWEELFPFLEQCSNSQDPIHREIALKVLGRLIEDLGPVLAPHFNVLLNLFGTSLDDQKSPEVRLEALRACGSLLSLAKEDEEIRVMQGLIPYVIKVVLAAFESGDTVSAEYGFELFDSFMACAVPILDPFAEMLLSFMLQILINKTIDLSIRERANHFLRWMCEYQPKKVLKHGYVPKLLQASIGLQFEPYDIEELKGESNPEMNGSMLLGTLVEFFDDKLVYLPAVQAASQLVTASDECQRKAGFNMLYVLSDSYRDVLSDNLEDFLKCIFAGMKDPNSVLVRTYACRTLGEFAFQHPSINLNQFHSNVIEAIFDVLDRRNEDPAVQERACAILEVFCANMAEDILPYLSPVMEKLFMMFRMEERPDSAVQMKSTAIASIGSVAVSVKEKFLPYFQDVIVVLTKLIQCKDDDDLELRGRALSCVGSVARAVGWQVFEPLFPEFMRLALAGLELEDPSLKEQTYVYFQDLAQLLGEDFAKCEDMPSILISLASSIMSADLVQIRSDDDPQDTDDTILFDEESDDEEDIIVEGENVLCQVRNSFTDEKATAITTIGVFAKFIGKPFFALGAECFNLLKHCEDHALPLIRQSVICAYDEILKMVFKCFPFVNGELDSRVAPLVDDLCSFFIGKFEDESDKDNVVMALEYFGEAITDFGPVVLNNHVQTLSDALILILNGSADCHGCAADRLNDDDVDAGVHSKLMDSALDLAVMVVSAWGRNYVPLLNDLLVPIVAYFHSSKSPNVRAPVVIFFAEIAEPLGDLLKPYLKDILSLFFEGLESEDKQLVHNSCFALGCFYQHLSVKLMIDSYERVCQLLHPVLVIPDNSDMVIARDNAVSCVCKMIMRCPQALPLDQVLPLILNGLPLVSDMEENEFVYECIFGLWQQQTNLMIQHIERILFIIAAALASPGVQDECKMKIVQFTRILFQSHAQQLKPLIDSMSIQQQEILQRCFQ</sequence>
<evidence type="ECO:0000256" key="1">
    <source>
        <dbReference type="ARBA" id="ARBA00004123"/>
    </source>
</evidence>
<dbReference type="EMBL" id="IACT01007597">
    <property type="protein sequence ID" value="LAC26711.1"/>
    <property type="molecule type" value="mRNA"/>
</dbReference>
<dbReference type="InterPro" id="IPR001494">
    <property type="entry name" value="Importin-beta_N"/>
</dbReference>
<evidence type="ECO:0000259" key="8">
    <source>
        <dbReference type="PROSITE" id="PS50166"/>
    </source>
</evidence>
<dbReference type="InterPro" id="IPR040122">
    <property type="entry name" value="Importin_beta"/>
</dbReference>
<evidence type="ECO:0000256" key="6">
    <source>
        <dbReference type="ARBA" id="ARBA00022927"/>
    </source>
</evidence>
<evidence type="ECO:0000256" key="7">
    <source>
        <dbReference type="ARBA" id="ARBA00023242"/>
    </source>
</evidence>
<dbReference type="InterPro" id="IPR011989">
    <property type="entry name" value="ARM-like"/>
</dbReference>